<sequence length="316" mass="35697">MVKTVDITETFLEPHARLAESPIYDHRNDVFAWVDIIDKKVFWMDNYSTAAGESKPSYKWAKVNSNLGVICLTKTPMVYVVGAKLGFAKLDLRNAQGNGEEVDVEYLQQVQTEDEDLRFNDGFIDPAGRFFAGSMRMFNKTPKRPGSLYCFDGEGNVSVAIEKVKTPNGIAFSRDNKTMYFNDSPEHTTYKFDYDQTTGEISNRSVFVKVEDDLEPDGMCMSEDGHLWIAQWNGNCVRRYTPEGELVEQYNFPAKRVACPCFAGPDMDELIVVAAHLELLNDKYVWAPSEDKGGEIFRVKIPGVKGVKRNIYGGDI</sequence>
<dbReference type="InterPro" id="IPR013658">
    <property type="entry name" value="SGL"/>
</dbReference>
<feature type="binding site" evidence="3">
    <location>
        <position position="120"/>
    </location>
    <ligand>
        <name>substrate</name>
    </ligand>
</feature>
<name>A0A060TBD5_BLAAD</name>
<evidence type="ECO:0000259" key="4">
    <source>
        <dbReference type="Pfam" id="PF08450"/>
    </source>
</evidence>
<dbReference type="GO" id="GO:0005509">
    <property type="term" value="F:calcium ion binding"/>
    <property type="evidence" value="ECO:0007669"/>
    <property type="project" value="TreeGrafter"/>
</dbReference>
<keyword evidence="3" id="KW-0479">Metal-binding</keyword>
<evidence type="ECO:0000256" key="2">
    <source>
        <dbReference type="PIRSR" id="PIRSR605511-1"/>
    </source>
</evidence>
<reference evidence="5" key="2">
    <citation type="submission" date="2014-06" db="EMBL/GenBank/DDBJ databases">
        <title>The complete genome of Blastobotrys (Arxula) adeninivorans LS3 - a yeast of biotechnological interest.</title>
        <authorList>
            <person name="Kunze G."/>
            <person name="Gaillardin C."/>
            <person name="Czernicka M."/>
            <person name="Durrens P."/>
            <person name="Martin T."/>
            <person name="Boer E."/>
            <person name="Gabaldon T."/>
            <person name="Cruz J."/>
            <person name="Talla E."/>
            <person name="Marck C."/>
            <person name="Goffeau A."/>
            <person name="Barbe V."/>
            <person name="Baret P."/>
            <person name="Baronian K."/>
            <person name="Beier S."/>
            <person name="Bleykasten C."/>
            <person name="Bode R."/>
            <person name="Casaregola S."/>
            <person name="Despons L."/>
            <person name="Fairhead C."/>
            <person name="Giersberg M."/>
            <person name="Gierski P."/>
            <person name="Hahnel U."/>
            <person name="Hartmann A."/>
            <person name="Jankowska D."/>
            <person name="Jubin C."/>
            <person name="Jung P."/>
            <person name="Lafontaine I."/>
            <person name="Leh-Louis V."/>
            <person name="Lemaire M."/>
            <person name="Marcet-Houben M."/>
            <person name="Mascher M."/>
            <person name="Morel G."/>
            <person name="Richard G.-F."/>
            <person name="Riechen J."/>
            <person name="Sacerdot C."/>
            <person name="Sarkar A."/>
            <person name="Savel G."/>
            <person name="Schacherer J."/>
            <person name="Sherman D."/>
            <person name="Straub M.-L."/>
            <person name="Stein N."/>
            <person name="Thierry A."/>
            <person name="Trautwein-Schult A."/>
            <person name="Westhof E."/>
            <person name="Worch S."/>
            <person name="Dujon B."/>
            <person name="Souciet J.-L."/>
            <person name="Wincker P."/>
            <person name="Scholz U."/>
            <person name="Neuveglise N."/>
        </authorList>
    </citation>
    <scope>NUCLEOTIDE SEQUENCE</scope>
    <source>
        <strain evidence="5">LS3</strain>
    </source>
</reference>
<feature type="binding site" evidence="3">
    <location>
        <position position="217"/>
    </location>
    <ligand>
        <name>a divalent metal cation</name>
        <dbReference type="ChEBI" id="CHEBI:60240"/>
    </ligand>
</feature>
<feature type="binding site" evidence="3">
    <location>
        <position position="168"/>
    </location>
    <ligand>
        <name>a divalent metal cation</name>
        <dbReference type="ChEBI" id="CHEBI:60240"/>
    </ligand>
</feature>
<comment type="cofactor">
    <cofactor evidence="3">
        <name>Zn(2+)</name>
        <dbReference type="ChEBI" id="CHEBI:29105"/>
    </cofactor>
    <text evidence="3">Binds 1 divalent metal cation per subunit.</text>
</comment>
<comment type="similarity">
    <text evidence="1">Belongs to the SMP-30/CGR1 family.</text>
</comment>
<dbReference type="Pfam" id="PF08450">
    <property type="entry name" value="SGL"/>
    <property type="match status" value="1"/>
</dbReference>
<dbReference type="GO" id="GO:0004341">
    <property type="term" value="F:gluconolactonase activity"/>
    <property type="evidence" value="ECO:0007669"/>
    <property type="project" value="TreeGrafter"/>
</dbReference>
<gene>
    <name evidence="5" type="ORF">GNLVRS02_ARAD1D34386g</name>
</gene>
<dbReference type="AlphaFoldDB" id="A0A060TBD5"/>
<accession>A0A060TBD5</accession>
<evidence type="ECO:0000256" key="1">
    <source>
        <dbReference type="ARBA" id="ARBA00008853"/>
    </source>
</evidence>
<dbReference type="PANTHER" id="PTHR10907:SF47">
    <property type="entry name" value="REGUCALCIN"/>
    <property type="match status" value="1"/>
</dbReference>
<feature type="binding site" evidence="3">
    <location>
        <position position="118"/>
    </location>
    <ligand>
        <name>substrate</name>
    </ligand>
</feature>
<dbReference type="InterPro" id="IPR011042">
    <property type="entry name" value="6-blade_b-propeller_TolB-like"/>
</dbReference>
<proteinExistence type="inferred from homology"/>
<organism evidence="5">
    <name type="scientific">Blastobotrys adeninivorans</name>
    <name type="common">Yeast</name>
    <name type="synonym">Arxula adeninivorans</name>
    <dbReference type="NCBI Taxonomy" id="409370"/>
    <lineage>
        <taxon>Eukaryota</taxon>
        <taxon>Fungi</taxon>
        <taxon>Dikarya</taxon>
        <taxon>Ascomycota</taxon>
        <taxon>Saccharomycotina</taxon>
        <taxon>Dipodascomycetes</taxon>
        <taxon>Dipodascales</taxon>
        <taxon>Trichomonascaceae</taxon>
        <taxon>Blastobotrys</taxon>
    </lineage>
</organism>
<feature type="binding site" evidence="3">
    <location>
        <position position="20"/>
    </location>
    <ligand>
        <name>a divalent metal cation</name>
        <dbReference type="ChEBI" id="CHEBI:60240"/>
    </ligand>
</feature>
<reference evidence="5" key="1">
    <citation type="submission" date="2014-02" db="EMBL/GenBank/DDBJ databases">
        <authorList>
            <person name="Genoscope - CEA"/>
        </authorList>
    </citation>
    <scope>NUCLEOTIDE SEQUENCE</scope>
    <source>
        <strain evidence="5">LS3</strain>
    </source>
</reference>
<feature type="domain" description="SMP-30/Gluconolactonase/LRE-like region" evidence="4">
    <location>
        <begin position="18"/>
        <end position="276"/>
    </location>
</feature>
<dbReference type="SUPFAM" id="SSF63829">
    <property type="entry name" value="Calcium-dependent phosphotriesterase"/>
    <property type="match status" value="1"/>
</dbReference>
<evidence type="ECO:0000256" key="3">
    <source>
        <dbReference type="PIRSR" id="PIRSR605511-2"/>
    </source>
</evidence>
<dbReference type="PANTHER" id="PTHR10907">
    <property type="entry name" value="REGUCALCIN"/>
    <property type="match status" value="1"/>
</dbReference>
<feature type="active site" description="Proton donor/acceptor" evidence="2">
    <location>
        <position position="217"/>
    </location>
</feature>
<keyword evidence="3" id="KW-0862">Zinc</keyword>
<dbReference type="PhylomeDB" id="A0A060TBD5"/>
<dbReference type="PRINTS" id="PR01790">
    <property type="entry name" value="SMP30FAMILY"/>
</dbReference>
<dbReference type="Gene3D" id="2.120.10.30">
    <property type="entry name" value="TolB, C-terminal domain"/>
    <property type="match status" value="1"/>
</dbReference>
<dbReference type="InterPro" id="IPR005511">
    <property type="entry name" value="SMP-30"/>
</dbReference>
<dbReference type="EMBL" id="HG937694">
    <property type="protein sequence ID" value="CDP38425.1"/>
    <property type="molecule type" value="Genomic_DNA"/>
</dbReference>
<protein>
    <submittedName>
        <fullName evidence="5">ARAD1D34386p</fullName>
    </submittedName>
</protein>
<evidence type="ECO:0000313" key="5">
    <source>
        <dbReference type="EMBL" id="CDP38425.1"/>
    </source>
</evidence>